<feature type="domain" description="F-box" evidence="1">
    <location>
        <begin position="7"/>
        <end position="47"/>
    </location>
</feature>
<dbReference type="InterPro" id="IPR044595">
    <property type="entry name" value="KMD1-4"/>
</dbReference>
<dbReference type="Gene3D" id="2.120.10.80">
    <property type="entry name" value="Kelch-type beta propeller"/>
    <property type="match status" value="1"/>
</dbReference>
<dbReference type="SMART" id="SM00612">
    <property type="entry name" value="Kelch"/>
    <property type="match status" value="3"/>
</dbReference>
<dbReference type="AlphaFoldDB" id="A0A0D6R9I4"/>
<name>A0A0D6R9I4_ARACU</name>
<dbReference type="Pfam" id="PF00646">
    <property type="entry name" value="F-box"/>
    <property type="match status" value="1"/>
</dbReference>
<dbReference type="InterPro" id="IPR036047">
    <property type="entry name" value="F-box-like_dom_sf"/>
</dbReference>
<sequence length="358" mass="40298">MELIPNLPEEIGRECLLRVSYKAHSKLKAVCRNWECMVSSPGFYHDRKISGTSEQCICLIQAFLQWKSMEDKRHRAPSYGLSVYDPIQGAWDRLPPIPQFPSGVPLFCHCVSVNQKLVLIGGWHPSKWEAMRSVFVYDFSSGSWCQGADMPTLRSFFACSVSPDGRVYVAGGHDDCKNALRAAEAYNVEEDEWEILPPMSQERDECQGVHLDGKFYVISGYTTESQGRFERSAEVFDPSTGAWSRLENMWSVGGCPRACVVCSGDLYFFHKQGVMQYNPKENMWGVVDSVPDSVSVAMCATVWRNKILVSGTACNGGDQASFMFDPKIKEDESSRRWTAVYRPQYFAGFVQSAVTVEI</sequence>
<dbReference type="InterPro" id="IPR006652">
    <property type="entry name" value="Kelch_1"/>
</dbReference>
<dbReference type="GO" id="GO:0080037">
    <property type="term" value="P:negative regulation of cytokinin-activated signaling pathway"/>
    <property type="evidence" value="ECO:0007669"/>
    <property type="project" value="InterPro"/>
</dbReference>
<evidence type="ECO:0000259" key="1">
    <source>
        <dbReference type="SMART" id="SM00256"/>
    </source>
</evidence>
<dbReference type="SUPFAM" id="SSF81383">
    <property type="entry name" value="F-box domain"/>
    <property type="match status" value="1"/>
</dbReference>
<dbReference type="InterPro" id="IPR001810">
    <property type="entry name" value="F-box_dom"/>
</dbReference>
<protein>
    <recommendedName>
        <fullName evidence="1">F-box domain-containing protein</fullName>
    </recommendedName>
</protein>
<dbReference type="Pfam" id="PF01344">
    <property type="entry name" value="Kelch_1"/>
    <property type="match status" value="3"/>
</dbReference>
<dbReference type="SUPFAM" id="SSF117281">
    <property type="entry name" value="Kelch motif"/>
    <property type="match status" value="1"/>
</dbReference>
<dbReference type="EMBL" id="GCKF01022103">
    <property type="protein sequence ID" value="JAG98585.1"/>
    <property type="molecule type" value="Transcribed_RNA"/>
</dbReference>
<evidence type="ECO:0000313" key="2">
    <source>
        <dbReference type="EMBL" id="JAG98585.1"/>
    </source>
</evidence>
<organism evidence="2">
    <name type="scientific">Araucaria cunninghamii</name>
    <name type="common">Hoop pine</name>
    <name type="synonym">Moreton Bay pine</name>
    <dbReference type="NCBI Taxonomy" id="56994"/>
    <lineage>
        <taxon>Eukaryota</taxon>
        <taxon>Viridiplantae</taxon>
        <taxon>Streptophyta</taxon>
        <taxon>Embryophyta</taxon>
        <taxon>Tracheophyta</taxon>
        <taxon>Spermatophyta</taxon>
        <taxon>Pinopsida</taxon>
        <taxon>Pinidae</taxon>
        <taxon>Conifers II</taxon>
        <taxon>Araucariales</taxon>
        <taxon>Araucariaceae</taxon>
        <taxon>Araucaria</taxon>
    </lineage>
</organism>
<dbReference type="InterPro" id="IPR015915">
    <property type="entry name" value="Kelch-typ_b-propeller"/>
</dbReference>
<accession>A0A0D6R9I4</accession>
<dbReference type="PANTHER" id="PTHR46407:SF3">
    <property type="entry name" value="OS02G0208700 PROTEIN"/>
    <property type="match status" value="1"/>
</dbReference>
<reference evidence="2" key="1">
    <citation type="submission" date="2015-03" db="EMBL/GenBank/DDBJ databases">
        <title>A transcriptome of Araucaria cunninghamii, an australian fine timber species.</title>
        <authorList>
            <person name="Jing Yi C.J.Y."/>
            <person name="Yin San L.Y.S."/>
            <person name="Abdul Karim S.S."/>
            <person name="Wan Azmi N.N."/>
            <person name="Hercus R.R."/>
            <person name="Croft L.L."/>
        </authorList>
    </citation>
    <scope>NUCLEOTIDE SEQUENCE</scope>
    <source>
        <strain evidence="2">MI0301</strain>
        <tissue evidence="2">Leaf</tissue>
    </source>
</reference>
<proteinExistence type="predicted"/>
<dbReference type="CDD" id="cd22152">
    <property type="entry name" value="F-box_AtAFR-like"/>
    <property type="match status" value="1"/>
</dbReference>
<dbReference type="PANTHER" id="PTHR46407">
    <property type="entry name" value="OS02G0208700 PROTEIN"/>
    <property type="match status" value="1"/>
</dbReference>
<dbReference type="SMART" id="SM00256">
    <property type="entry name" value="FBOX"/>
    <property type="match status" value="1"/>
</dbReference>
<dbReference type="GO" id="GO:2000762">
    <property type="term" value="P:regulation of phenylpropanoid metabolic process"/>
    <property type="evidence" value="ECO:0007669"/>
    <property type="project" value="InterPro"/>
</dbReference>